<organism evidence="1 2">
    <name type="scientific">Pseudomonas syringae pv. theae</name>
    <dbReference type="NCBI Taxonomy" id="103985"/>
    <lineage>
        <taxon>Bacteria</taxon>
        <taxon>Pseudomonadati</taxon>
        <taxon>Pseudomonadota</taxon>
        <taxon>Gammaproteobacteria</taxon>
        <taxon>Pseudomonadales</taxon>
        <taxon>Pseudomonadaceae</taxon>
        <taxon>Pseudomonas</taxon>
        <taxon>Pseudomonas syringae</taxon>
    </lineage>
</organism>
<dbReference type="Proteomes" id="UP000282636">
    <property type="component" value="Unassembled WGS sequence"/>
</dbReference>
<accession>A0A0Q0F0C7</accession>
<comment type="caution">
    <text evidence="1">The sequence shown here is derived from an EMBL/GenBank/DDBJ whole genome shotgun (WGS) entry which is preliminary data.</text>
</comment>
<dbReference type="AlphaFoldDB" id="A0A0Q0F0C7"/>
<proteinExistence type="predicted"/>
<evidence type="ECO:0000313" key="1">
    <source>
        <dbReference type="EMBL" id="RMT58909.1"/>
    </source>
</evidence>
<dbReference type="RefSeq" id="WP_019333864.1">
    <property type="nucleotide sequence ID" value="NZ_BQUM01000061.1"/>
</dbReference>
<evidence type="ECO:0000313" key="2">
    <source>
        <dbReference type="Proteomes" id="UP000282636"/>
    </source>
</evidence>
<reference evidence="1 2" key="1">
    <citation type="submission" date="2018-08" db="EMBL/GenBank/DDBJ databases">
        <title>Recombination of ecologically and evolutionarily significant loci maintains genetic cohesion in the Pseudomonas syringae species complex.</title>
        <authorList>
            <person name="Dillon M."/>
            <person name="Thakur S."/>
            <person name="Almeida R.N.D."/>
            <person name="Weir B.S."/>
            <person name="Guttman D.S."/>
        </authorList>
    </citation>
    <scope>NUCLEOTIDE SEQUENCE [LARGE SCALE GENOMIC DNA]</scope>
    <source>
        <strain evidence="1 2">ICMP 3934</strain>
    </source>
</reference>
<dbReference type="EMBL" id="RBTL01000333">
    <property type="protein sequence ID" value="RMT58909.1"/>
    <property type="molecule type" value="Genomic_DNA"/>
</dbReference>
<gene>
    <name evidence="1" type="ORF">ALP44_03949</name>
</gene>
<name>A0A0Q0F0C7_PSESX</name>
<sequence length="141" mass="16111">MNPDMQLNRKIEEVFFECKNVFPIVEYSKVEGDQFLKIPESGIYFQSSDDGFIEAYRVYCVRFDGYFPADPELKGKYLNINSGADALRELGEPLRNIPSIRIPGIAPTSPGYQFIADVGFVSFYYDPDTDIIRFFHVRVGG</sequence>
<protein>
    <submittedName>
        <fullName evidence="1">Uncharacterized protein</fullName>
    </submittedName>
</protein>